<comment type="caution">
    <text evidence="2">The sequence shown here is derived from an EMBL/GenBank/DDBJ whole genome shotgun (WGS) entry which is preliminary data.</text>
</comment>
<accession>A0A8B6DUH9</accession>
<dbReference type="OrthoDB" id="6142245at2759"/>
<dbReference type="Proteomes" id="UP000596742">
    <property type="component" value="Unassembled WGS sequence"/>
</dbReference>
<dbReference type="InterPro" id="IPR050951">
    <property type="entry name" value="Retrovirus_Pol_polyprotein"/>
</dbReference>
<dbReference type="PROSITE" id="PS50878">
    <property type="entry name" value="RT_POL"/>
    <property type="match status" value="1"/>
</dbReference>
<keyword evidence="3" id="KW-1185">Reference proteome</keyword>
<gene>
    <name evidence="2" type="ORF">MGAL_10B056040</name>
</gene>
<organism evidence="2 3">
    <name type="scientific">Mytilus galloprovincialis</name>
    <name type="common">Mediterranean mussel</name>
    <dbReference type="NCBI Taxonomy" id="29158"/>
    <lineage>
        <taxon>Eukaryota</taxon>
        <taxon>Metazoa</taxon>
        <taxon>Spiralia</taxon>
        <taxon>Lophotrochozoa</taxon>
        <taxon>Mollusca</taxon>
        <taxon>Bivalvia</taxon>
        <taxon>Autobranchia</taxon>
        <taxon>Pteriomorphia</taxon>
        <taxon>Mytilida</taxon>
        <taxon>Mytiloidea</taxon>
        <taxon>Mytilidae</taxon>
        <taxon>Mytilinae</taxon>
        <taxon>Mytilus</taxon>
    </lineage>
</organism>
<dbReference type="PANTHER" id="PTHR37984">
    <property type="entry name" value="PROTEIN CBG26694"/>
    <property type="match status" value="1"/>
</dbReference>
<feature type="domain" description="Reverse transcriptase" evidence="1">
    <location>
        <begin position="1"/>
        <end position="86"/>
    </location>
</feature>
<dbReference type="InterPro" id="IPR043502">
    <property type="entry name" value="DNA/RNA_pol_sf"/>
</dbReference>
<dbReference type="Pfam" id="PF00078">
    <property type="entry name" value="RVT_1"/>
    <property type="match status" value="1"/>
</dbReference>
<evidence type="ECO:0000259" key="1">
    <source>
        <dbReference type="PROSITE" id="PS50878"/>
    </source>
</evidence>
<dbReference type="AlphaFoldDB" id="A0A8B6DUH9"/>
<reference evidence="2" key="1">
    <citation type="submission" date="2018-11" db="EMBL/GenBank/DDBJ databases">
        <authorList>
            <person name="Alioto T."/>
            <person name="Alioto T."/>
        </authorList>
    </citation>
    <scope>NUCLEOTIDE SEQUENCE</scope>
</reference>
<name>A0A8B6DUH9_MYTGA</name>
<dbReference type="PANTHER" id="PTHR37984:SF8">
    <property type="entry name" value="CCHC-TYPE DOMAIN-CONTAINING PROTEIN"/>
    <property type="match status" value="1"/>
</dbReference>
<dbReference type="EMBL" id="UYJE01004136">
    <property type="protein sequence ID" value="VDI25346.1"/>
    <property type="molecule type" value="Genomic_DNA"/>
</dbReference>
<proteinExistence type="predicted"/>
<evidence type="ECO:0000313" key="2">
    <source>
        <dbReference type="EMBL" id="VDI25346.1"/>
    </source>
</evidence>
<protein>
    <recommendedName>
        <fullName evidence="1">Reverse transcriptase domain-containing protein</fullName>
    </recommendedName>
</protein>
<dbReference type="InterPro" id="IPR043128">
    <property type="entry name" value="Rev_trsase/Diguanyl_cyclase"/>
</dbReference>
<evidence type="ECO:0000313" key="3">
    <source>
        <dbReference type="Proteomes" id="UP000596742"/>
    </source>
</evidence>
<dbReference type="SUPFAM" id="SSF56672">
    <property type="entry name" value="DNA/RNA polymerases"/>
    <property type="match status" value="1"/>
</dbReference>
<dbReference type="Gene3D" id="3.30.70.270">
    <property type="match status" value="1"/>
</dbReference>
<dbReference type="InterPro" id="IPR000477">
    <property type="entry name" value="RT_dom"/>
</dbReference>
<sequence length="109" mass="12527">MPFGISPAPEYFQQFLEREIENLPGVRTVADDIIIYGEGQTIENATLDHDRKLKALLDRCRERNIKINRDKLVLRATEMPYIGHLLTAEGVKPDPEKIAAIVIWKNRQT</sequence>